<proteinExistence type="predicted"/>
<dbReference type="EMBL" id="PP965500">
    <property type="protein sequence ID" value="XCO00593.1"/>
    <property type="molecule type" value="Genomic_DNA"/>
</dbReference>
<sequence>MEQSYSAININNPLLILIGYNKYQKDFIVINEINKLCLFILVLIKGAGNNLK</sequence>
<reference evidence="1" key="1">
    <citation type="submission" date="2024-06" db="EMBL/GenBank/DDBJ databases">
        <title>Intestivirid acquisition increases across infancy in a wild primate population.</title>
        <authorList>
            <person name="Schneider-Creas I.A."/>
            <person name="Moya I.L."/>
            <person name="Chiou K.L."/>
            <person name="Baniel A."/>
            <person name="Azanaw Haile A."/>
            <person name="Kebede F."/>
            <person name="Abebe B."/>
            <person name="Snyder-Mackler N."/>
            <person name="Varsani A."/>
        </authorList>
    </citation>
    <scope>NUCLEOTIDE SEQUENCE</scope>
    <source>
        <strain evidence="1">Int_RNL_2018_0288_CRY</strain>
    </source>
</reference>
<name>A0AAU8MIE6_9CAUD</name>
<organism evidence="1">
    <name type="scientific">Geladintestivirus 2</name>
    <dbReference type="NCBI Taxonomy" id="3233134"/>
    <lineage>
        <taxon>Viruses</taxon>
        <taxon>Duplodnaviria</taxon>
        <taxon>Heunggongvirae</taxon>
        <taxon>Uroviricota</taxon>
        <taxon>Caudoviricetes</taxon>
        <taxon>Crassvirales</taxon>
    </lineage>
</organism>
<accession>A0AAU8MIE6</accession>
<evidence type="ECO:0000313" key="1">
    <source>
        <dbReference type="EMBL" id="XCO00593.1"/>
    </source>
</evidence>
<protein>
    <submittedName>
        <fullName evidence="1">Uncharacterized protein</fullName>
    </submittedName>
</protein>